<accession>A0A1S8BJQ2</accession>
<evidence type="ECO:0000259" key="4">
    <source>
        <dbReference type="PROSITE" id="PS50011"/>
    </source>
</evidence>
<dbReference type="SMART" id="SM00248">
    <property type="entry name" value="ANK"/>
    <property type="match status" value="18"/>
</dbReference>
<evidence type="ECO:0000256" key="3">
    <source>
        <dbReference type="PROSITE-ProRule" id="PRU00023"/>
    </source>
</evidence>
<dbReference type="InterPro" id="IPR011009">
    <property type="entry name" value="Kinase-like_dom_sf"/>
</dbReference>
<dbReference type="PRINTS" id="PR01415">
    <property type="entry name" value="ANKYRIN"/>
</dbReference>
<dbReference type="PANTHER" id="PTHR24173:SF74">
    <property type="entry name" value="ANKYRIN REPEAT DOMAIN-CONTAINING PROTEIN 16"/>
    <property type="match status" value="1"/>
</dbReference>
<dbReference type="Pfam" id="PF00069">
    <property type="entry name" value="Pkinase"/>
    <property type="match status" value="1"/>
</dbReference>
<dbReference type="PROSITE" id="PS00108">
    <property type="entry name" value="PROTEIN_KINASE_ST"/>
    <property type="match status" value="1"/>
</dbReference>
<feature type="repeat" description="ANK" evidence="3">
    <location>
        <begin position="778"/>
        <end position="810"/>
    </location>
</feature>
<keyword evidence="2 3" id="KW-0040">ANK repeat</keyword>
<dbReference type="Gene3D" id="1.10.510.10">
    <property type="entry name" value="Transferase(Phosphotransferase) domain 1"/>
    <property type="match status" value="1"/>
</dbReference>
<feature type="repeat" description="ANK" evidence="3">
    <location>
        <begin position="619"/>
        <end position="651"/>
    </location>
</feature>
<sequence length="944" mass="102921">MLPVADGDLSSWIKLHIGDPLIQKFFGCLASGVAYLHGKNVRHKDIKPPNLLVCGNEILLTDFGSSGKWHDSDQSITRGKVAYAYTEKYAPLEVLDESVRKCPMTVTSSTDSLKQDRNRGSDIFSLGCVFLEMVSALLGYLLDDVAQYLRENGTYSPWYGDNEPAVDSWIDTLRAKTSSSTHSTVLDMTRRMMDTDKSKRPTASTLVDCMVDLGTDFACKSCHQERSLKYLESKRIYLREPHTRGPALCEAARTGDLDIFQHLLRVTDYLSCTTDHNGEKLTTTELAATLDYSKIVQSFLSYCRRNSMYPDVTGPLTWAVLKSSHRTVEVLLDFGANPYDSYVFAGRKPYSTLYYAAYWGKVEVLKLMVKRGFDLSHKDSTTGQTVLHGAVRGEMLDTLKHLLAHDLDVNAKDNDGVTPIHETAIRGSVDMVALLAQAGADPNICDDKGYYPISRAVQCNHAQVIAPLVSAGADPRLFDSDGGTAAGRAARDGKQEVLEAILDSTGPENHYVNGGGSPLHLAVWTNHTSVVGMLLERTPRDVHHATEDSKGTPLHYAAQYGSEATIKLLLALPHAPTKTLDYRGYTPLRVATEVRKDYGSIARLFVVRDPGTINMRCADGSTPLSCAVRDEASEFARFLVEKGADLELTGNARGGRPLHIAASLGKTSMTRLLLDLGARVDAQDSRGYTPLLLAAQNGKKEVVELLLKRGAPIDSTNSRGRTASFLAAINGHVTTIKLLGTKGDDIKHILMRASECGELKVVLTLLDAGADINTRDSAQRSALMLAIGHGQANIVKTLLERGCEAEMKNAKDMNPLMLAARLNDKGTVKSLIDHGVSLDVQDESGKTALSMAAREGYTEIGRLLVAGGANVDLTRGHQPTPLYRAAFAGHDEIARVLVGGGADVRRAIRYGTSHSHSQDAVNLLKRLERDRTLISRSSQRGSRA</sequence>
<dbReference type="OrthoDB" id="341259at2759"/>
<feature type="repeat" description="ANK" evidence="3">
    <location>
        <begin position="844"/>
        <end position="876"/>
    </location>
</feature>
<name>A0A1S8BJQ2_9PEZI</name>
<dbReference type="PANTHER" id="PTHR24173">
    <property type="entry name" value="ANKYRIN REPEAT CONTAINING"/>
    <property type="match status" value="1"/>
</dbReference>
<dbReference type="Pfam" id="PF00023">
    <property type="entry name" value="Ank"/>
    <property type="match status" value="2"/>
</dbReference>
<dbReference type="STRING" id="420778.A0A1S8BJQ2"/>
<feature type="repeat" description="ANK" evidence="3">
    <location>
        <begin position="877"/>
        <end position="909"/>
    </location>
</feature>
<organism evidence="5 6">
    <name type="scientific">Diplodia seriata</name>
    <dbReference type="NCBI Taxonomy" id="420778"/>
    <lineage>
        <taxon>Eukaryota</taxon>
        <taxon>Fungi</taxon>
        <taxon>Dikarya</taxon>
        <taxon>Ascomycota</taxon>
        <taxon>Pezizomycotina</taxon>
        <taxon>Dothideomycetes</taxon>
        <taxon>Dothideomycetes incertae sedis</taxon>
        <taxon>Botryosphaeriales</taxon>
        <taxon>Botryosphaeriaceae</taxon>
        <taxon>Diplodia</taxon>
    </lineage>
</organism>
<feature type="repeat" description="ANK" evidence="3">
    <location>
        <begin position="348"/>
        <end position="380"/>
    </location>
</feature>
<dbReference type="AlphaFoldDB" id="A0A1S8BJQ2"/>
<proteinExistence type="predicted"/>
<dbReference type="SMART" id="SM00220">
    <property type="entry name" value="S_TKc"/>
    <property type="match status" value="1"/>
</dbReference>
<reference evidence="5 6" key="1">
    <citation type="submission" date="2017-01" db="EMBL/GenBank/DDBJ databases">
        <title>Draft genome sequence of Diplodia seriata F98.1, a fungal species involved in grapevine trunk diseases.</title>
        <authorList>
            <person name="Robert-Siegwald G."/>
            <person name="Vallet J."/>
            <person name="Abou-Mansour E."/>
            <person name="Xu J."/>
            <person name="Rey P."/>
            <person name="Bertsch C."/>
            <person name="Rego C."/>
            <person name="Larignon P."/>
            <person name="Fontaine F."/>
            <person name="Lebrun M.-H."/>
        </authorList>
    </citation>
    <scope>NUCLEOTIDE SEQUENCE [LARGE SCALE GENOMIC DNA]</scope>
    <source>
        <strain evidence="5 6">F98.1</strain>
    </source>
</reference>
<dbReference type="Gene3D" id="1.25.40.20">
    <property type="entry name" value="Ankyrin repeat-containing domain"/>
    <property type="match status" value="4"/>
</dbReference>
<gene>
    <name evidence="5" type="ORF">BK809_0007570</name>
</gene>
<dbReference type="Pfam" id="PF13857">
    <property type="entry name" value="Ank_5"/>
    <property type="match status" value="1"/>
</dbReference>
<dbReference type="GO" id="GO:0004672">
    <property type="term" value="F:protein kinase activity"/>
    <property type="evidence" value="ECO:0007669"/>
    <property type="project" value="InterPro"/>
</dbReference>
<evidence type="ECO:0000256" key="1">
    <source>
        <dbReference type="ARBA" id="ARBA00022737"/>
    </source>
</evidence>
<evidence type="ECO:0000313" key="5">
    <source>
        <dbReference type="EMBL" id="OMP87483.1"/>
    </source>
</evidence>
<dbReference type="Proteomes" id="UP000190776">
    <property type="component" value="Unassembled WGS sequence"/>
</dbReference>
<dbReference type="Pfam" id="PF12796">
    <property type="entry name" value="Ank_2"/>
    <property type="match status" value="4"/>
</dbReference>
<dbReference type="PROSITE" id="PS50088">
    <property type="entry name" value="ANK_REPEAT"/>
    <property type="match status" value="13"/>
</dbReference>
<dbReference type="SUPFAM" id="SSF48403">
    <property type="entry name" value="Ankyrin repeat"/>
    <property type="match status" value="2"/>
</dbReference>
<dbReference type="InterPro" id="IPR036770">
    <property type="entry name" value="Ankyrin_rpt-contain_sf"/>
</dbReference>
<feature type="repeat" description="ANK" evidence="3">
    <location>
        <begin position="415"/>
        <end position="447"/>
    </location>
</feature>
<feature type="repeat" description="ANK" evidence="3">
    <location>
        <begin position="653"/>
        <end position="685"/>
    </location>
</feature>
<dbReference type="InterPro" id="IPR000719">
    <property type="entry name" value="Prot_kinase_dom"/>
</dbReference>
<comment type="caution">
    <text evidence="5">The sequence shown here is derived from an EMBL/GenBank/DDBJ whole genome shotgun (WGS) entry which is preliminary data.</text>
</comment>
<feature type="repeat" description="ANK" evidence="3">
    <location>
        <begin position="811"/>
        <end position="843"/>
    </location>
</feature>
<feature type="repeat" description="ANK" evidence="3">
    <location>
        <begin position="448"/>
        <end position="480"/>
    </location>
</feature>
<feature type="repeat" description="ANK" evidence="3">
    <location>
        <begin position="514"/>
        <end position="537"/>
    </location>
</feature>
<keyword evidence="1" id="KW-0677">Repeat</keyword>
<dbReference type="InterPro" id="IPR002110">
    <property type="entry name" value="Ankyrin_rpt"/>
</dbReference>
<evidence type="ECO:0000313" key="6">
    <source>
        <dbReference type="Proteomes" id="UP000190776"/>
    </source>
</evidence>
<protein>
    <submittedName>
        <fullName evidence="5">Ankyrin repeat domain-containing protein 50</fullName>
    </submittedName>
</protein>
<dbReference type="EMBL" id="MSZU01000076">
    <property type="protein sequence ID" value="OMP87483.1"/>
    <property type="molecule type" value="Genomic_DNA"/>
</dbReference>
<dbReference type="PROSITE" id="PS50297">
    <property type="entry name" value="ANK_REP_REGION"/>
    <property type="match status" value="10"/>
</dbReference>
<feature type="domain" description="Protein kinase" evidence="4">
    <location>
        <begin position="1"/>
        <end position="213"/>
    </location>
</feature>
<feature type="repeat" description="ANK" evidence="3">
    <location>
        <begin position="382"/>
        <end position="414"/>
    </location>
</feature>
<dbReference type="InterPro" id="IPR008271">
    <property type="entry name" value="Ser/Thr_kinase_AS"/>
</dbReference>
<evidence type="ECO:0000256" key="2">
    <source>
        <dbReference type="ARBA" id="ARBA00023043"/>
    </source>
</evidence>
<dbReference type="SUPFAM" id="SSF56112">
    <property type="entry name" value="Protein kinase-like (PK-like)"/>
    <property type="match status" value="1"/>
</dbReference>
<dbReference type="PROSITE" id="PS50011">
    <property type="entry name" value="PROTEIN_KINASE_DOM"/>
    <property type="match status" value="1"/>
</dbReference>
<dbReference type="GO" id="GO:0005524">
    <property type="term" value="F:ATP binding"/>
    <property type="evidence" value="ECO:0007669"/>
    <property type="project" value="InterPro"/>
</dbReference>
<feature type="repeat" description="ANK" evidence="3">
    <location>
        <begin position="750"/>
        <end position="777"/>
    </location>
</feature>
<feature type="repeat" description="ANK" evidence="3">
    <location>
        <begin position="686"/>
        <end position="718"/>
    </location>
</feature>